<keyword evidence="1" id="KW-0472">Membrane</keyword>
<dbReference type="AlphaFoldDB" id="A0A316EAB9"/>
<protein>
    <submittedName>
        <fullName evidence="2">Uncharacterized protein</fullName>
    </submittedName>
</protein>
<feature type="transmembrane region" description="Helical" evidence="1">
    <location>
        <begin position="147"/>
        <end position="165"/>
    </location>
</feature>
<feature type="transmembrane region" description="Helical" evidence="1">
    <location>
        <begin position="122"/>
        <end position="141"/>
    </location>
</feature>
<name>A0A316EAB9_9BACT</name>
<keyword evidence="1" id="KW-1133">Transmembrane helix</keyword>
<evidence type="ECO:0000256" key="1">
    <source>
        <dbReference type="SAM" id="Phobius"/>
    </source>
</evidence>
<dbReference type="RefSeq" id="WP_109743171.1">
    <property type="nucleotide sequence ID" value="NZ_QGGO01000011.1"/>
</dbReference>
<reference evidence="2 3" key="1">
    <citation type="submission" date="2018-05" db="EMBL/GenBank/DDBJ databases">
        <title>Genomic Encyclopedia of Archaeal and Bacterial Type Strains, Phase II (KMG-II): from individual species to whole genera.</title>
        <authorList>
            <person name="Goeker M."/>
        </authorList>
    </citation>
    <scope>NUCLEOTIDE SEQUENCE [LARGE SCALE GENOMIC DNA]</scope>
    <source>
        <strain evidence="2 3">DSM 22214</strain>
    </source>
</reference>
<feature type="transmembrane region" description="Helical" evidence="1">
    <location>
        <begin position="369"/>
        <end position="387"/>
    </location>
</feature>
<comment type="caution">
    <text evidence="2">The sequence shown here is derived from an EMBL/GenBank/DDBJ whole genome shotgun (WGS) entry which is preliminary data.</text>
</comment>
<dbReference type="Proteomes" id="UP000245489">
    <property type="component" value="Unassembled WGS sequence"/>
</dbReference>
<proteinExistence type="predicted"/>
<organism evidence="2 3">
    <name type="scientific">Arcicella aurantiaca</name>
    <dbReference type="NCBI Taxonomy" id="591202"/>
    <lineage>
        <taxon>Bacteria</taxon>
        <taxon>Pseudomonadati</taxon>
        <taxon>Bacteroidota</taxon>
        <taxon>Cytophagia</taxon>
        <taxon>Cytophagales</taxon>
        <taxon>Flectobacillaceae</taxon>
        <taxon>Arcicella</taxon>
    </lineage>
</organism>
<feature type="transmembrane region" description="Helical" evidence="1">
    <location>
        <begin position="95"/>
        <end position="115"/>
    </location>
</feature>
<keyword evidence="1" id="KW-0812">Transmembrane</keyword>
<feature type="transmembrane region" description="Helical" evidence="1">
    <location>
        <begin position="209"/>
        <end position="230"/>
    </location>
</feature>
<dbReference type="EMBL" id="QGGO01000011">
    <property type="protein sequence ID" value="PWK26598.1"/>
    <property type="molecule type" value="Genomic_DNA"/>
</dbReference>
<feature type="transmembrane region" description="Helical" evidence="1">
    <location>
        <begin position="310"/>
        <end position="331"/>
    </location>
</feature>
<feature type="transmembrane region" description="Helical" evidence="1">
    <location>
        <begin position="242"/>
        <end position="261"/>
    </location>
</feature>
<dbReference type="OrthoDB" id="910687at2"/>
<evidence type="ECO:0000313" key="3">
    <source>
        <dbReference type="Proteomes" id="UP000245489"/>
    </source>
</evidence>
<sequence length="572" mass="66048">MTHTKLNSYLNVLSGIAIVIIIGLFYIACYHFAYNFFFEDDFHLLRYVTLTQDNSLSISEKLKALWNLHNEHRIVFPRLIVLLDYYIQGHIDWKILNALSALYYLGIFVFFYKIIKKINLPIWYALPIVLFIFQPSSYQNFYWTISILQQVGNIFWSMLLFYSIVYFSPKHFWISIIFALILTFTHGNGLFALGVVAVLLFIQERYKELIIWCLLILIISVAYFLGYYTAQNSNIIGSLSNPLQLIGCFGGFWGSFLREFFKSNLGLYIAILTGLIIFGSLFILNFNFLWSIFFKKKKLKSGTEISREKLFILAIFAFFTITSGLVALSRSWSSIEAGFPNRYLHNSVITLMLLYLSILVISPKKVTEILGIIFLGFGIMYNCFAWYTKLEALSYQRDIQEADAVNYQHNGISLVNDKSFNANISDILKQSFKDSISVFPESPLSSAIKNLDNLTAPNALDIPINIQKDSSVTFSIAGSNYRPIYHLQNSNLPYTGDVFLIFKSKQNLFVWATTHLKNKKKNLLKTGQYFNNGFYTTIMTDAMPANDYTIGILQKNNNHFIYYPTKYKIQNH</sequence>
<feature type="transmembrane region" description="Helical" evidence="1">
    <location>
        <begin position="172"/>
        <end position="203"/>
    </location>
</feature>
<feature type="transmembrane region" description="Helical" evidence="1">
    <location>
        <begin position="12"/>
        <end position="33"/>
    </location>
</feature>
<feature type="transmembrane region" description="Helical" evidence="1">
    <location>
        <begin position="267"/>
        <end position="290"/>
    </location>
</feature>
<feature type="transmembrane region" description="Helical" evidence="1">
    <location>
        <begin position="343"/>
        <end position="362"/>
    </location>
</feature>
<keyword evidence="3" id="KW-1185">Reference proteome</keyword>
<accession>A0A316EAB9</accession>
<evidence type="ECO:0000313" key="2">
    <source>
        <dbReference type="EMBL" id="PWK26598.1"/>
    </source>
</evidence>
<gene>
    <name evidence="2" type="ORF">LV89_02447</name>
</gene>